<feature type="region of interest" description="Disordered" evidence="1">
    <location>
        <begin position="1"/>
        <end position="26"/>
    </location>
</feature>
<dbReference type="Proteomes" id="UP000756132">
    <property type="component" value="Chromosome 4"/>
</dbReference>
<name>A0A9Q8LG88_PASFU</name>
<keyword evidence="2" id="KW-0812">Transmembrane</keyword>
<evidence type="ECO:0000313" key="3">
    <source>
        <dbReference type="EMBL" id="UJO17061.1"/>
    </source>
</evidence>
<dbReference type="RefSeq" id="XP_047761427.1">
    <property type="nucleotide sequence ID" value="XM_047903461.1"/>
</dbReference>
<reference evidence="3" key="1">
    <citation type="submission" date="2021-12" db="EMBL/GenBank/DDBJ databases">
        <authorList>
            <person name="Zaccaron A."/>
            <person name="Stergiopoulos I."/>
        </authorList>
    </citation>
    <scope>NUCLEOTIDE SEQUENCE</scope>
    <source>
        <strain evidence="3">Race5_Kim</strain>
    </source>
</reference>
<feature type="transmembrane region" description="Helical" evidence="2">
    <location>
        <begin position="38"/>
        <end position="59"/>
    </location>
</feature>
<keyword evidence="2" id="KW-1133">Transmembrane helix</keyword>
<dbReference type="AlphaFoldDB" id="A0A9Q8LG88"/>
<evidence type="ECO:0000313" key="4">
    <source>
        <dbReference type="Proteomes" id="UP000756132"/>
    </source>
</evidence>
<sequence>MPFGTLTRTSLESTTTATPLPSPTTVSGYQLQQQQIKLAIIFGIIGSALAAAAMVLGYLQLRKQSRDQRASTGQSGEVLDTHSQRKIWRRPSFRRCPEELIVRIEEI</sequence>
<dbReference type="GeneID" id="71984191"/>
<accession>A0A9Q8LG88</accession>
<protein>
    <submittedName>
        <fullName evidence="3">Uncharacterized protein</fullName>
    </submittedName>
</protein>
<organism evidence="3 4">
    <name type="scientific">Passalora fulva</name>
    <name type="common">Tomato leaf mold</name>
    <name type="synonym">Cladosporium fulvum</name>
    <dbReference type="NCBI Taxonomy" id="5499"/>
    <lineage>
        <taxon>Eukaryota</taxon>
        <taxon>Fungi</taxon>
        <taxon>Dikarya</taxon>
        <taxon>Ascomycota</taxon>
        <taxon>Pezizomycotina</taxon>
        <taxon>Dothideomycetes</taxon>
        <taxon>Dothideomycetidae</taxon>
        <taxon>Mycosphaerellales</taxon>
        <taxon>Mycosphaerellaceae</taxon>
        <taxon>Fulvia</taxon>
    </lineage>
</organism>
<dbReference type="EMBL" id="CP090166">
    <property type="protein sequence ID" value="UJO17061.1"/>
    <property type="molecule type" value="Genomic_DNA"/>
</dbReference>
<evidence type="ECO:0000256" key="2">
    <source>
        <dbReference type="SAM" id="Phobius"/>
    </source>
</evidence>
<gene>
    <name evidence="3" type="ORF">CLAFUR5_04313</name>
</gene>
<reference evidence="3" key="2">
    <citation type="journal article" date="2022" name="Microb. Genom.">
        <title>A chromosome-scale genome assembly of the tomato pathogen Cladosporium fulvum reveals a compartmentalized genome architecture and the presence of a dispensable chromosome.</title>
        <authorList>
            <person name="Zaccaron A.Z."/>
            <person name="Chen L.H."/>
            <person name="Samaras A."/>
            <person name="Stergiopoulos I."/>
        </authorList>
    </citation>
    <scope>NUCLEOTIDE SEQUENCE</scope>
    <source>
        <strain evidence="3">Race5_Kim</strain>
    </source>
</reference>
<evidence type="ECO:0000256" key="1">
    <source>
        <dbReference type="SAM" id="MobiDB-lite"/>
    </source>
</evidence>
<keyword evidence="4" id="KW-1185">Reference proteome</keyword>
<proteinExistence type="predicted"/>
<dbReference type="KEGG" id="ffu:CLAFUR5_04313"/>
<keyword evidence="2" id="KW-0472">Membrane</keyword>